<name>A0A8J8TMS4_9EURY</name>
<dbReference type="AlphaFoldDB" id="A0A8J8TMS4"/>
<dbReference type="Proteomes" id="UP000766904">
    <property type="component" value="Unassembled WGS sequence"/>
</dbReference>
<proteinExistence type="predicted"/>
<sequence>MTLTTPSTDSTAAERLEVAAVPVVRLTDGWSPIGERDCGPLETLRSDSRVAFHPGSVTPN</sequence>
<evidence type="ECO:0000313" key="2">
    <source>
        <dbReference type="Proteomes" id="UP000766904"/>
    </source>
</evidence>
<dbReference type="RefSeq" id="WP_148860769.1">
    <property type="nucleotide sequence ID" value="NZ_PHNJ01000028.1"/>
</dbReference>
<evidence type="ECO:0000313" key="1">
    <source>
        <dbReference type="EMBL" id="TYL35901.1"/>
    </source>
</evidence>
<keyword evidence="2" id="KW-1185">Reference proteome</keyword>
<gene>
    <name evidence="1" type="ORF">CV102_25460</name>
</gene>
<comment type="caution">
    <text evidence="1">The sequence shown here is derived from an EMBL/GenBank/DDBJ whole genome shotgun (WGS) entry which is preliminary data.</text>
</comment>
<dbReference type="EMBL" id="PHNJ01000028">
    <property type="protein sequence ID" value="TYL35901.1"/>
    <property type="molecule type" value="Genomic_DNA"/>
</dbReference>
<protein>
    <submittedName>
        <fullName evidence="1">Uncharacterized protein</fullName>
    </submittedName>
</protein>
<accession>A0A8J8TMS4</accession>
<organism evidence="1 2">
    <name type="scientific">Natronococcus pandeyae</name>
    <dbReference type="NCBI Taxonomy" id="2055836"/>
    <lineage>
        <taxon>Archaea</taxon>
        <taxon>Methanobacteriati</taxon>
        <taxon>Methanobacteriota</taxon>
        <taxon>Stenosarchaea group</taxon>
        <taxon>Halobacteria</taxon>
        <taxon>Halobacteriales</taxon>
        <taxon>Natrialbaceae</taxon>
        <taxon>Natronococcus</taxon>
    </lineage>
</organism>
<reference evidence="1" key="1">
    <citation type="submission" date="2017-11" db="EMBL/GenBank/DDBJ databases">
        <authorList>
            <person name="Kajale S.C."/>
            <person name="Sharma A."/>
        </authorList>
    </citation>
    <scope>NUCLEOTIDE SEQUENCE</scope>
    <source>
        <strain evidence="1">LS1_42</strain>
    </source>
</reference>